<comment type="caution">
    <text evidence="1">The sequence shown here is derived from an EMBL/GenBank/DDBJ whole genome shotgun (WGS) entry which is preliminary data.</text>
</comment>
<sequence>MREIIIVSFADASCCNFFLLVSSQDAGGVGRSERSLSTTAWCAGLAACPAFPFVQGPSFSGRRSSNGPISALHDPKTTRTEPVRIVSPAFAWSASRCQLSFSSSPRQSFPATISRLRQPVSSWPRDPAIQGRSRSTLSAACCTYGTCHYYHTARTAHPPRVWFDRLITPIHWLSFAGVTRSSRPCLRTTIETQHFQPSQARGTVKSDLRNHIIMR</sequence>
<protein>
    <submittedName>
        <fullName evidence="1">Uncharacterized protein</fullName>
    </submittedName>
</protein>
<gene>
    <name evidence="1" type="ORF">QBC41DRAFT_142642</name>
</gene>
<keyword evidence="2" id="KW-1185">Reference proteome</keyword>
<proteinExistence type="predicted"/>
<evidence type="ECO:0000313" key="2">
    <source>
        <dbReference type="Proteomes" id="UP001174997"/>
    </source>
</evidence>
<organism evidence="1 2">
    <name type="scientific">Cercophora samala</name>
    <dbReference type="NCBI Taxonomy" id="330535"/>
    <lineage>
        <taxon>Eukaryota</taxon>
        <taxon>Fungi</taxon>
        <taxon>Dikarya</taxon>
        <taxon>Ascomycota</taxon>
        <taxon>Pezizomycotina</taxon>
        <taxon>Sordariomycetes</taxon>
        <taxon>Sordariomycetidae</taxon>
        <taxon>Sordariales</taxon>
        <taxon>Lasiosphaeriaceae</taxon>
        <taxon>Cercophora</taxon>
    </lineage>
</organism>
<dbReference type="Proteomes" id="UP001174997">
    <property type="component" value="Unassembled WGS sequence"/>
</dbReference>
<evidence type="ECO:0000313" key="1">
    <source>
        <dbReference type="EMBL" id="KAK0667022.1"/>
    </source>
</evidence>
<dbReference type="AlphaFoldDB" id="A0AA39ZAW7"/>
<name>A0AA39ZAW7_9PEZI</name>
<reference evidence="1" key="1">
    <citation type="submission" date="2023-06" db="EMBL/GenBank/DDBJ databases">
        <title>Genome-scale phylogeny and comparative genomics of the fungal order Sordariales.</title>
        <authorList>
            <consortium name="Lawrence Berkeley National Laboratory"/>
            <person name="Hensen N."/>
            <person name="Bonometti L."/>
            <person name="Westerberg I."/>
            <person name="Brannstrom I.O."/>
            <person name="Guillou S."/>
            <person name="Cros-Aarteil S."/>
            <person name="Calhoun S."/>
            <person name="Haridas S."/>
            <person name="Kuo A."/>
            <person name="Mondo S."/>
            <person name="Pangilinan J."/>
            <person name="Riley R."/>
            <person name="Labutti K."/>
            <person name="Andreopoulos B."/>
            <person name="Lipzen A."/>
            <person name="Chen C."/>
            <person name="Yanf M."/>
            <person name="Daum C."/>
            <person name="Ng V."/>
            <person name="Clum A."/>
            <person name="Steindorff A."/>
            <person name="Ohm R."/>
            <person name="Martin F."/>
            <person name="Silar P."/>
            <person name="Natvig D."/>
            <person name="Lalanne C."/>
            <person name="Gautier V."/>
            <person name="Ament-Velasquez S.L."/>
            <person name="Kruys A."/>
            <person name="Hutchinson M.I."/>
            <person name="Powell A.J."/>
            <person name="Barry K."/>
            <person name="Miller A.N."/>
            <person name="Grigoriev I.V."/>
            <person name="Debuchy R."/>
            <person name="Gladieux P."/>
            <person name="Thoren M.H."/>
            <person name="Johannesson H."/>
        </authorList>
    </citation>
    <scope>NUCLEOTIDE SEQUENCE</scope>
    <source>
        <strain evidence="1">CBS 307.81</strain>
    </source>
</reference>
<accession>A0AA39ZAW7</accession>
<dbReference type="EMBL" id="JAULSY010000078">
    <property type="protein sequence ID" value="KAK0667022.1"/>
    <property type="molecule type" value="Genomic_DNA"/>
</dbReference>